<evidence type="ECO:0008006" key="3">
    <source>
        <dbReference type="Google" id="ProtNLM"/>
    </source>
</evidence>
<dbReference type="OrthoDB" id="429231at2759"/>
<evidence type="ECO:0000313" key="2">
    <source>
        <dbReference type="Proteomes" id="UP000601435"/>
    </source>
</evidence>
<dbReference type="EMBL" id="CAJNJA010044994">
    <property type="protein sequence ID" value="CAE7806046.1"/>
    <property type="molecule type" value="Genomic_DNA"/>
</dbReference>
<name>A0A812Z0Q7_9DINO</name>
<reference evidence="1" key="1">
    <citation type="submission" date="2021-02" db="EMBL/GenBank/DDBJ databases">
        <authorList>
            <person name="Dougan E. K."/>
            <person name="Rhodes N."/>
            <person name="Thang M."/>
            <person name="Chan C."/>
        </authorList>
    </citation>
    <scope>NUCLEOTIDE SEQUENCE</scope>
</reference>
<feature type="non-terminal residue" evidence="1">
    <location>
        <position position="1"/>
    </location>
</feature>
<gene>
    <name evidence="1" type="ORF">SNEC2469_LOCUS23837</name>
</gene>
<comment type="caution">
    <text evidence="1">The sequence shown here is derived from an EMBL/GenBank/DDBJ whole genome shotgun (WGS) entry which is preliminary data.</text>
</comment>
<keyword evidence="2" id="KW-1185">Reference proteome</keyword>
<accession>A0A812Z0Q7</accession>
<evidence type="ECO:0000313" key="1">
    <source>
        <dbReference type="EMBL" id="CAE7806046.1"/>
    </source>
</evidence>
<organism evidence="1 2">
    <name type="scientific">Symbiodinium necroappetens</name>
    <dbReference type="NCBI Taxonomy" id="1628268"/>
    <lineage>
        <taxon>Eukaryota</taxon>
        <taxon>Sar</taxon>
        <taxon>Alveolata</taxon>
        <taxon>Dinophyceae</taxon>
        <taxon>Suessiales</taxon>
        <taxon>Symbiodiniaceae</taxon>
        <taxon>Symbiodinium</taxon>
    </lineage>
</organism>
<dbReference type="Proteomes" id="UP000601435">
    <property type="component" value="Unassembled WGS sequence"/>
</dbReference>
<protein>
    <recommendedName>
        <fullName evidence="3">PDZ domain-containing protein</fullName>
    </recommendedName>
</protein>
<sequence>MLSERGCVWAGSQNETVIDGSMVKEGLAPAQPVLPENAFVVQLHKGMIKGGNVQPGMVLDLADEDICIVKEVDGGLAGAWNSSCDVSLQIRPFDRIIRVNGISGSSRDLAQILL</sequence>
<proteinExistence type="predicted"/>
<dbReference type="AlphaFoldDB" id="A0A812Z0Q7"/>